<accession>A0A6C2TY99</accession>
<proteinExistence type="predicted"/>
<dbReference type="AlphaFoldDB" id="A0A6C2TY99"/>
<feature type="signal peptide" evidence="2">
    <location>
        <begin position="1"/>
        <end position="24"/>
    </location>
</feature>
<evidence type="ECO:0000256" key="2">
    <source>
        <dbReference type="SAM" id="SignalP"/>
    </source>
</evidence>
<gene>
    <name evidence="3" type="ORF">PDESU_01213</name>
</gene>
<sequence length="769" mass="78569">MNGMKKIKAKALLALAAGVLGAHAQTTTNAKRNGSHVIQGDFSDGSPTTSLLTNSNSKRVGNGGTPVRMNVPVWGLDLPPIPPGETLTAATFSVDVLSISGAPLFFDVVFSLMNATDISQIGSAEFVAASAPLGTVLSNGYVFAQLDESEIPAGETLEVPVTGAALTQLSSLYDASGNPTQSTIWFRLSPSITNSANGGDRIQFADDPLDSNAALFGLELDWGVQPEDVYYVASTPTNWTAGSAWSDGNPPSSINNYIVTNNVALQTPSTTATFPGASLDLVGSQTVELMVSGADVITFPLLDLGSDVLRAGVVDAGEAKVDGTINVFGNPTLAGATNETRDLRVLALVTGVSTLELSAPTKTVYIDNTANTFGGTWNVTGGTAEFAAPGAVGPSGIQVQSNATLRILGNWDGLASGETLTVADSPSASVVVGANAWSVSALSIGTNDVASGAVYTLAELNAMGSNAVFAGTTGTIQVGALPPPPPEDLIVGIDTFDSTSAPTPTFTGAGITASATAFSPDGIWNNSVGEARGSSKDGTWGTFDGNGNPASTSTTLGVDCISLLNGRNGQITLSITNNGPSDINLGAIHFDALAFRAKAARTYAVNVLTGSDITVGNVFTSADQAITELNGTAGLKLDDLDPETHDQHDDIDVSLAGIADSTLEVGGVAIIELAFSGGIPGNSGHHLWVDNLGISSTADTVVEPPEPPVMGSEVSGGNMTITWTSDGSFKLQTRDSLTTGDWMDVPGATSSPVVVPATNDVEFLRLIEQ</sequence>
<protein>
    <submittedName>
        <fullName evidence="3">Uncharacterized protein</fullName>
    </submittedName>
</protein>
<keyword evidence="4" id="KW-1185">Reference proteome</keyword>
<dbReference type="Proteomes" id="UP000366872">
    <property type="component" value="Unassembled WGS sequence"/>
</dbReference>
<dbReference type="EMBL" id="CAAHFG010000001">
    <property type="protein sequence ID" value="VGO12660.1"/>
    <property type="molecule type" value="Genomic_DNA"/>
</dbReference>
<name>A0A6C2TY99_PONDE</name>
<evidence type="ECO:0000313" key="3">
    <source>
        <dbReference type="EMBL" id="VGO12660.1"/>
    </source>
</evidence>
<feature type="compositionally biased region" description="Low complexity" evidence="1">
    <location>
        <begin position="48"/>
        <end position="57"/>
    </location>
</feature>
<feature type="chain" id="PRO_5025489750" evidence="2">
    <location>
        <begin position="25"/>
        <end position="769"/>
    </location>
</feature>
<feature type="region of interest" description="Disordered" evidence="1">
    <location>
        <begin position="31"/>
        <end position="64"/>
    </location>
</feature>
<evidence type="ECO:0000256" key="1">
    <source>
        <dbReference type="SAM" id="MobiDB-lite"/>
    </source>
</evidence>
<organism evidence="3 4">
    <name type="scientific">Pontiella desulfatans</name>
    <dbReference type="NCBI Taxonomy" id="2750659"/>
    <lineage>
        <taxon>Bacteria</taxon>
        <taxon>Pseudomonadati</taxon>
        <taxon>Kiritimatiellota</taxon>
        <taxon>Kiritimatiellia</taxon>
        <taxon>Kiritimatiellales</taxon>
        <taxon>Pontiellaceae</taxon>
        <taxon>Pontiella</taxon>
    </lineage>
</organism>
<keyword evidence="2" id="KW-0732">Signal</keyword>
<evidence type="ECO:0000313" key="4">
    <source>
        <dbReference type="Proteomes" id="UP000366872"/>
    </source>
</evidence>
<reference evidence="3 4" key="1">
    <citation type="submission" date="2019-04" db="EMBL/GenBank/DDBJ databases">
        <authorList>
            <person name="Van Vliet M D."/>
        </authorList>
    </citation>
    <scope>NUCLEOTIDE SEQUENCE [LARGE SCALE GENOMIC DNA]</scope>
    <source>
        <strain evidence="3 4">F1</strain>
    </source>
</reference>